<reference evidence="6" key="1">
    <citation type="submission" date="2016-03" db="EMBL/GenBank/DDBJ databases">
        <title>Mechanisms controlling the formation of the plant cell surface in tip-growing cells are functionally conserved among land plants.</title>
        <authorList>
            <person name="Honkanen S."/>
            <person name="Jones V.A."/>
            <person name="Morieri G."/>
            <person name="Champion C."/>
            <person name="Hetherington A.J."/>
            <person name="Kelly S."/>
            <person name="Saint-Marcoux D."/>
            <person name="Proust H."/>
            <person name="Prescott H."/>
            <person name="Dolan L."/>
        </authorList>
    </citation>
    <scope>NUCLEOTIDE SEQUENCE [LARGE SCALE GENOMIC DNA]</scope>
    <source>
        <tissue evidence="6">Whole gametophyte</tissue>
    </source>
</reference>
<dbReference type="PANTHER" id="PTHR43780:SF2">
    <property type="entry name" value="1-AMINOCYCLOPROPANE-1-CARBOXYLATE DEAMINASE-RELATED"/>
    <property type="match status" value="1"/>
</dbReference>
<dbReference type="AlphaFoldDB" id="A0A176VXR2"/>
<evidence type="ECO:0000256" key="2">
    <source>
        <dbReference type="ARBA" id="ARBA00008639"/>
    </source>
</evidence>
<organism evidence="6 7">
    <name type="scientific">Marchantia polymorpha subsp. ruderalis</name>
    <dbReference type="NCBI Taxonomy" id="1480154"/>
    <lineage>
        <taxon>Eukaryota</taxon>
        <taxon>Viridiplantae</taxon>
        <taxon>Streptophyta</taxon>
        <taxon>Embryophyta</taxon>
        <taxon>Marchantiophyta</taxon>
        <taxon>Marchantiopsida</taxon>
        <taxon>Marchantiidae</taxon>
        <taxon>Marchantiales</taxon>
        <taxon>Marchantiaceae</taxon>
        <taxon>Marchantia</taxon>
    </lineage>
</organism>
<feature type="region of interest" description="Disordered" evidence="4">
    <location>
        <begin position="100"/>
        <end position="126"/>
    </location>
</feature>
<feature type="compositionally biased region" description="Basic and acidic residues" evidence="4">
    <location>
        <begin position="110"/>
        <end position="126"/>
    </location>
</feature>
<dbReference type="PANTHER" id="PTHR43780">
    <property type="entry name" value="1-AMINOCYCLOPROPANE-1-CARBOXYLATE DEAMINASE-RELATED"/>
    <property type="match status" value="1"/>
</dbReference>
<comment type="cofactor">
    <cofactor evidence="1">
        <name>pyridoxal 5'-phosphate</name>
        <dbReference type="ChEBI" id="CHEBI:597326"/>
    </cofactor>
</comment>
<comment type="similarity">
    <text evidence="2">Belongs to the ACC deaminase/D-cysteine desulfhydrase family.</text>
</comment>
<dbReference type="InterPro" id="IPR001926">
    <property type="entry name" value="TrpB-like_PALP"/>
</dbReference>
<dbReference type="Pfam" id="PF00291">
    <property type="entry name" value="PALP"/>
    <property type="match status" value="1"/>
</dbReference>
<dbReference type="Proteomes" id="UP000077202">
    <property type="component" value="Unassembled WGS sequence"/>
</dbReference>
<feature type="domain" description="Tryptophan synthase beta chain-like PALP" evidence="5">
    <location>
        <begin position="145"/>
        <end position="336"/>
    </location>
</feature>
<evidence type="ECO:0000256" key="4">
    <source>
        <dbReference type="SAM" id="MobiDB-lite"/>
    </source>
</evidence>
<evidence type="ECO:0000256" key="3">
    <source>
        <dbReference type="ARBA" id="ARBA00022898"/>
    </source>
</evidence>
<dbReference type="InterPro" id="IPR036052">
    <property type="entry name" value="TrpB-like_PALP_sf"/>
</dbReference>
<dbReference type="GO" id="GO:0019148">
    <property type="term" value="F:D-cysteine desulfhydrase activity"/>
    <property type="evidence" value="ECO:0007669"/>
    <property type="project" value="TreeGrafter"/>
</dbReference>
<dbReference type="Gene3D" id="3.40.50.1100">
    <property type="match status" value="1"/>
</dbReference>
<evidence type="ECO:0000256" key="1">
    <source>
        <dbReference type="ARBA" id="ARBA00001933"/>
    </source>
</evidence>
<accession>A0A176VXR2</accession>
<sequence>MAVSPSSFHPLVSIVAGPPRSLSFPRTHNLFYKTPGSNRPPPHISAGSSEFSRQVFKKLGREIEAESGLKSCPSPNKSPRNPVSLVERAVRRLTVRAATSSMELSTKTGGEVEHDGKRPPMFKEESYSPPSWAAHLHPIPPSFFSLGLFPTPIHRWDLPGLAPGTELWVKRDDLTGMQLSGNKVRKLEFLMSDAKAKGADCVITIGGVQSNHCRATAVAARYCGLDSYLILRTSRTVVDEDPGLAGNLLVERLVGAHIDLVTKEEYVQYGSKALGDMLLKRLRAEGRKPYLIPVGGSNTLGSWGYIEGVREIETQLRQGNADGATHFDDIVMACGRFVGLPAPCLTFALHIGL</sequence>
<keyword evidence="3" id="KW-0663">Pyridoxal phosphate</keyword>
<evidence type="ECO:0000313" key="6">
    <source>
        <dbReference type="EMBL" id="OAE25062.1"/>
    </source>
</evidence>
<keyword evidence="7" id="KW-1185">Reference proteome</keyword>
<evidence type="ECO:0000259" key="5">
    <source>
        <dbReference type="Pfam" id="PF00291"/>
    </source>
</evidence>
<dbReference type="SUPFAM" id="SSF53686">
    <property type="entry name" value="Tryptophan synthase beta subunit-like PLP-dependent enzymes"/>
    <property type="match status" value="1"/>
</dbReference>
<dbReference type="InterPro" id="IPR027278">
    <property type="entry name" value="ACCD_DCysDesulf"/>
</dbReference>
<proteinExistence type="inferred from homology"/>
<comment type="caution">
    <text evidence="6">The sequence shown here is derived from an EMBL/GenBank/DDBJ whole genome shotgun (WGS) entry which is preliminary data.</text>
</comment>
<evidence type="ECO:0000313" key="7">
    <source>
        <dbReference type="Proteomes" id="UP000077202"/>
    </source>
</evidence>
<name>A0A176VXR2_MARPO</name>
<gene>
    <name evidence="6" type="ORF">AXG93_1731s1030</name>
</gene>
<dbReference type="FunFam" id="3.40.50.1100:FF:000037">
    <property type="entry name" value="Bifunctional D-cysteine desulfhydrase/1-aminocyclopropane-1-carboxylate deaminase, mitochondrial"/>
    <property type="match status" value="1"/>
</dbReference>
<dbReference type="EMBL" id="LVLJ01002411">
    <property type="protein sequence ID" value="OAE25062.1"/>
    <property type="molecule type" value="Genomic_DNA"/>
</dbReference>
<protein>
    <recommendedName>
        <fullName evidence="5">Tryptophan synthase beta chain-like PALP domain-containing protein</fullName>
    </recommendedName>
</protein>